<keyword evidence="2" id="KW-0732">Signal</keyword>
<proteinExistence type="predicted"/>
<sequence length="183" mass="19147">MFAHAHPNSNHHALLTLCAVVTGDAAEPSKVGVVRAQVSPDLDQVVAASGRKLLSHALKGAARLSPFRRDYCRSPAHGVAANRVGIADLLGLPDAVATHGQYGHGPVRAPACQHEAKLVGRPADGVHRGVVVGVLVELVPPAVGLRPDHHLAVVGARRQHAPKHGVRPGHLPDRALVPQQHGE</sequence>
<dbReference type="AlphaFoldDB" id="A0A6B0UZV2"/>
<feature type="region of interest" description="Disordered" evidence="1">
    <location>
        <begin position="158"/>
        <end position="183"/>
    </location>
</feature>
<feature type="chain" id="PRO_5025635568" evidence="2">
    <location>
        <begin position="27"/>
        <end position="183"/>
    </location>
</feature>
<evidence type="ECO:0000256" key="1">
    <source>
        <dbReference type="SAM" id="MobiDB-lite"/>
    </source>
</evidence>
<organism evidence="3">
    <name type="scientific">Ixodes ricinus</name>
    <name type="common">Common tick</name>
    <name type="synonym">Acarus ricinus</name>
    <dbReference type="NCBI Taxonomy" id="34613"/>
    <lineage>
        <taxon>Eukaryota</taxon>
        <taxon>Metazoa</taxon>
        <taxon>Ecdysozoa</taxon>
        <taxon>Arthropoda</taxon>
        <taxon>Chelicerata</taxon>
        <taxon>Arachnida</taxon>
        <taxon>Acari</taxon>
        <taxon>Parasitiformes</taxon>
        <taxon>Ixodida</taxon>
        <taxon>Ixodoidea</taxon>
        <taxon>Ixodidae</taxon>
        <taxon>Ixodinae</taxon>
        <taxon>Ixodes</taxon>
    </lineage>
</organism>
<dbReference type="EMBL" id="GIFC01013236">
    <property type="protein sequence ID" value="MXU95319.1"/>
    <property type="molecule type" value="Transcribed_RNA"/>
</dbReference>
<evidence type="ECO:0000313" key="3">
    <source>
        <dbReference type="EMBL" id="MXU95319.1"/>
    </source>
</evidence>
<accession>A0A6B0UZV2</accession>
<protein>
    <submittedName>
        <fullName evidence="3">Putative secreted protein</fullName>
    </submittedName>
</protein>
<reference evidence="3" key="1">
    <citation type="submission" date="2019-12" db="EMBL/GenBank/DDBJ databases">
        <title>An insight into the sialome of adult female Ixodes ricinus ticks feeding for 6 days.</title>
        <authorList>
            <person name="Perner J."/>
            <person name="Ribeiro J.M.C."/>
        </authorList>
    </citation>
    <scope>NUCLEOTIDE SEQUENCE</scope>
    <source>
        <strain evidence="3">Semi-engorged</strain>
        <tissue evidence="3">Salivary glands</tissue>
    </source>
</reference>
<evidence type="ECO:0000256" key="2">
    <source>
        <dbReference type="SAM" id="SignalP"/>
    </source>
</evidence>
<feature type="compositionally biased region" description="Basic residues" evidence="1">
    <location>
        <begin position="158"/>
        <end position="167"/>
    </location>
</feature>
<name>A0A6B0UZV2_IXORI</name>
<feature type="signal peptide" evidence="2">
    <location>
        <begin position="1"/>
        <end position="26"/>
    </location>
</feature>